<accession>A0ACC0ZDT8</accession>
<gene>
    <name evidence="1" type="ORF">Pint_15188</name>
</gene>
<organism evidence="1 2">
    <name type="scientific">Pistacia integerrima</name>
    <dbReference type="NCBI Taxonomy" id="434235"/>
    <lineage>
        <taxon>Eukaryota</taxon>
        <taxon>Viridiplantae</taxon>
        <taxon>Streptophyta</taxon>
        <taxon>Embryophyta</taxon>
        <taxon>Tracheophyta</taxon>
        <taxon>Spermatophyta</taxon>
        <taxon>Magnoliopsida</taxon>
        <taxon>eudicotyledons</taxon>
        <taxon>Gunneridae</taxon>
        <taxon>Pentapetalae</taxon>
        <taxon>rosids</taxon>
        <taxon>malvids</taxon>
        <taxon>Sapindales</taxon>
        <taxon>Anacardiaceae</taxon>
        <taxon>Pistacia</taxon>
    </lineage>
</organism>
<evidence type="ECO:0000313" key="2">
    <source>
        <dbReference type="Proteomes" id="UP001163603"/>
    </source>
</evidence>
<comment type="caution">
    <text evidence="1">The sequence shown here is derived from an EMBL/GenBank/DDBJ whole genome shotgun (WGS) entry which is preliminary data.</text>
</comment>
<evidence type="ECO:0000313" key="1">
    <source>
        <dbReference type="EMBL" id="KAJ0049589.1"/>
    </source>
</evidence>
<dbReference type="Proteomes" id="UP001163603">
    <property type="component" value="Chromosome 2"/>
</dbReference>
<name>A0ACC0ZDT8_9ROSI</name>
<reference evidence="2" key="1">
    <citation type="journal article" date="2023" name="G3 (Bethesda)">
        <title>Genome assembly and association tests identify interacting loci associated with vigor, precocity, and sex in interspecific pistachio rootstocks.</title>
        <authorList>
            <person name="Palmer W."/>
            <person name="Jacygrad E."/>
            <person name="Sagayaradj S."/>
            <person name="Cavanaugh K."/>
            <person name="Han R."/>
            <person name="Bertier L."/>
            <person name="Beede B."/>
            <person name="Kafkas S."/>
            <person name="Golino D."/>
            <person name="Preece J."/>
            <person name="Michelmore R."/>
        </authorList>
    </citation>
    <scope>NUCLEOTIDE SEQUENCE [LARGE SCALE GENOMIC DNA]</scope>
</reference>
<dbReference type="EMBL" id="CM047737">
    <property type="protein sequence ID" value="KAJ0049589.1"/>
    <property type="molecule type" value="Genomic_DNA"/>
</dbReference>
<protein>
    <submittedName>
        <fullName evidence="1">Uncharacterized protein</fullName>
    </submittedName>
</protein>
<keyword evidence="2" id="KW-1185">Reference proteome</keyword>
<sequence length="290" mass="33099">MRLKVYADRMSEPSRAVVIFCKINGIDFEEIKVDLAKRQQYSPEFKELNPMSKVPAIVDGKFNLFESHAILIYLACAFPGVADHWYVIAHQFIPDYVPCYMKLLKICVISWMQDNMILTSFHISRYPNDLFKRAKIHSVLDWHHSNLRYGAVKFVQNVALGPALGLPLNPEAAALGEKILSAALDKIESFWLKGNGKFLLGSNQPSIADLSLFCEIMQLEVVDEKDRTRILGPHKKVQQWIENTKNATRPHFDEVHKILFKVKERLQQQQSVAASSDNTSSTKTTLHSKM</sequence>
<proteinExistence type="predicted"/>